<dbReference type="PANTHER" id="PTHR23011:SF28">
    <property type="entry name" value="CYCLIC NUCLEOTIDE-BINDING DOMAIN CONTAINING PROTEIN"/>
    <property type="match status" value="1"/>
</dbReference>
<organism evidence="2 3">
    <name type="scientific">Neocallimastix californiae</name>
    <dbReference type="NCBI Taxonomy" id="1754190"/>
    <lineage>
        <taxon>Eukaryota</taxon>
        <taxon>Fungi</taxon>
        <taxon>Fungi incertae sedis</taxon>
        <taxon>Chytridiomycota</taxon>
        <taxon>Chytridiomycota incertae sedis</taxon>
        <taxon>Neocallimastigomycetes</taxon>
        <taxon>Neocallimastigales</taxon>
        <taxon>Neocallimastigaceae</taxon>
        <taxon>Neocallimastix</taxon>
    </lineage>
</organism>
<sequence length="315" mass="36499">MEDLKNDLLDDDNNSDTDSNFSIFESCSFSNNNEETPNKKKIVFEDDSEYEVINFPQRLINLWKELPELGDLSSLTPYERACIYWKRLIGKIFDYIRLQTVCMGFGINRGSENMDIFSDYTKKIKELINKPDKTPTEEEDLLFQISLKLNSFMTYYDQSQSKALCKVLTYEEYPTGTVLVKEEREAQAVYYILEGECEVFKKEQGNNDSDNEENEESEENINYFAHKVAVLQSGCCFGEEGVIMKGRREATVVCSKPTAFLIADAKSFRKIMFLDKQHSTILMQKYLSSNLYFSLFTQQTIRQIAQGCTMQSFDP</sequence>
<dbReference type="InterPro" id="IPR000595">
    <property type="entry name" value="cNMP-bd_dom"/>
</dbReference>
<protein>
    <submittedName>
        <fullName evidence="2">Camp-binding domain-like protein</fullName>
    </submittedName>
</protein>
<name>A0A1Y2AJW2_9FUNG</name>
<gene>
    <name evidence="2" type="ORF">LY90DRAFT_675696</name>
</gene>
<dbReference type="InterPro" id="IPR014710">
    <property type="entry name" value="RmlC-like_jellyroll"/>
</dbReference>
<dbReference type="PANTHER" id="PTHR23011">
    <property type="entry name" value="CYCLIC NUCLEOTIDE-BINDING DOMAIN CONTAINING PROTEIN"/>
    <property type="match status" value="1"/>
</dbReference>
<dbReference type="InterPro" id="IPR018490">
    <property type="entry name" value="cNMP-bd_dom_sf"/>
</dbReference>
<dbReference type="AlphaFoldDB" id="A0A1Y2AJW2"/>
<keyword evidence="3" id="KW-1185">Reference proteome</keyword>
<proteinExistence type="predicted"/>
<dbReference type="Gene3D" id="2.60.120.10">
    <property type="entry name" value="Jelly Rolls"/>
    <property type="match status" value="1"/>
</dbReference>
<feature type="domain" description="Cyclic nucleotide-binding" evidence="1">
    <location>
        <begin position="152"/>
        <end position="289"/>
    </location>
</feature>
<feature type="non-terminal residue" evidence="2">
    <location>
        <position position="315"/>
    </location>
</feature>
<dbReference type="PROSITE" id="PS50042">
    <property type="entry name" value="CNMP_BINDING_3"/>
    <property type="match status" value="1"/>
</dbReference>
<dbReference type="SMART" id="SM00100">
    <property type="entry name" value="cNMP"/>
    <property type="match status" value="1"/>
</dbReference>
<dbReference type="Proteomes" id="UP000193920">
    <property type="component" value="Unassembled WGS sequence"/>
</dbReference>
<evidence type="ECO:0000313" key="2">
    <source>
        <dbReference type="EMBL" id="ORY22868.1"/>
    </source>
</evidence>
<dbReference type="CDD" id="cd00038">
    <property type="entry name" value="CAP_ED"/>
    <property type="match status" value="1"/>
</dbReference>
<dbReference type="STRING" id="1754190.A0A1Y2AJW2"/>
<accession>A0A1Y2AJW2</accession>
<evidence type="ECO:0000313" key="3">
    <source>
        <dbReference type="Proteomes" id="UP000193920"/>
    </source>
</evidence>
<dbReference type="SUPFAM" id="SSF51206">
    <property type="entry name" value="cAMP-binding domain-like"/>
    <property type="match status" value="1"/>
</dbReference>
<evidence type="ECO:0000259" key="1">
    <source>
        <dbReference type="PROSITE" id="PS50042"/>
    </source>
</evidence>
<comment type="caution">
    <text evidence="2">The sequence shown here is derived from an EMBL/GenBank/DDBJ whole genome shotgun (WGS) entry which is preliminary data.</text>
</comment>
<dbReference type="OrthoDB" id="417078at2759"/>
<reference evidence="2 3" key="1">
    <citation type="submission" date="2016-08" db="EMBL/GenBank/DDBJ databases">
        <title>A Parts List for Fungal Cellulosomes Revealed by Comparative Genomics.</title>
        <authorList>
            <consortium name="DOE Joint Genome Institute"/>
            <person name="Haitjema C.H."/>
            <person name="Gilmore S.P."/>
            <person name="Henske J.K."/>
            <person name="Solomon K.V."/>
            <person name="De Groot R."/>
            <person name="Kuo A."/>
            <person name="Mondo S.J."/>
            <person name="Salamov A.A."/>
            <person name="Labutti K."/>
            <person name="Zhao Z."/>
            <person name="Chiniquy J."/>
            <person name="Barry K."/>
            <person name="Brewer H.M."/>
            <person name="Purvine S.O."/>
            <person name="Wright A.T."/>
            <person name="Boxma B."/>
            <person name="Van Alen T."/>
            <person name="Hackstein J.H."/>
            <person name="Baker S.E."/>
            <person name="Grigoriev I.V."/>
            <person name="O'Malley M.A."/>
        </authorList>
    </citation>
    <scope>NUCLEOTIDE SEQUENCE [LARGE SCALE GENOMIC DNA]</scope>
    <source>
        <strain evidence="2 3">G1</strain>
    </source>
</reference>
<dbReference type="EMBL" id="MCOG01000241">
    <property type="protein sequence ID" value="ORY22868.1"/>
    <property type="molecule type" value="Genomic_DNA"/>
</dbReference>